<reference evidence="3" key="1">
    <citation type="journal article" date="2015" name="PLoS Genet.">
        <title>Genome Sequence and Transcriptome Analyses of Chrysochromulina tobin: Metabolic Tools for Enhanced Algal Fitness in the Prominent Order Prymnesiales (Haptophyceae).</title>
        <authorList>
            <person name="Hovde B.T."/>
            <person name="Deodato C.R."/>
            <person name="Hunsperger H.M."/>
            <person name="Ryken S.A."/>
            <person name="Yost W."/>
            <person name="Jha R.K."/>
            <person name="Patterson J."/>
            <person name="Monnat R.J. Jr."/>
            <person name="Barlow S.B."/>
            <person name="Starkenburg S.R."/>
            <person name="Cattolico R.A."/>
        </authorList>
    </citation>
    <scope>NUCLEOTIDE SEQUENCE</scope>
    <source>
        <strain evidence="3">CCMP291</strain>
    </source>
</reference>
<keyword evidence="3" id="KW-1185">Reference proteome</keyword>
<sequence>MSARGSTGATAVNTATRARETANTVTKDFLTFSQPFIHEGALLSSSTSGRRLFIHHLSEVPLGTDVFTTQIGNQLKRTDKNTVAMGDIKLDIKPFPEGIANVPTPKIISQVPTAAFTGPAEARDKLAVQLINKGKEANSAGEFAAACACFESAYALARREGMLVSAANMRLKLGDAYTAAAMYRQLLSDPGLLDAKERDMATRKLKEAQDQPPQPPSASRAAGGVVVGAAGSASASPAEGEAVRRLEARLKALEELVRAGPSKLALEQTSQKVDSLSAQVERRLAGVKKGMGALHERLTAVELAMAKLPEHLKTFKTKNREQAQIGREHAEQIAALQKAIPALATPGPDGFVDFGSAHGSAPSGSEAPSLNDFEPPSPGGDGLVAFGNFTPAKLEAQSNSFQDSGATVTDDEFNALFGPTE</sequence>
<comment type="caution">
    <text evidence="2">The sequence shown here is derived from an EMBL/GenBank/DDBJ whole genome shotgun (WGS) entry which is preliminary data.</text>
</comment>
<evidence type="ECO:0000313" key="3">
    <source>
        <dbReference type="Proteomes" id="UP000037460"/>
    </source>
</evidence>
<evidence type="ECO:0000313" key="2">
    <source>
        <dbReference type="EMBL" id="KOO52848.1"/>
    </source>
</evidence>
<dbReference type="OrthoDB" id="10596002at2759"/>
<evidence type="ECO:0000256" key="1">
    <source>
        <dbReference type="SAM" id="MobiDB-lite"/>
    </source>
</evidence>
<organism evidence="2 3">
    <name type="scientific">Chrysochromulina tobinii</name>
    <dbReference type="NCBI Taxonomy" id="1460289"/>
    <lineage>
        <taxon>Eukaryota</taxon>
        <taxon>Haptista</taxon>
        <taxon>Haptophyta</taxon>
        <taxon>Prymnesiophyceae</taxon>
        <taxon>Prymnesiales</taxon>
        <taxon>Chrysochromulinaceae</taxon>
        <taxon>Chrysochromulina</taxon>
    </lineage>
</organism>
<name>A0A0M0LQ34_9EUKA</name>
<proteinExistence type="predicted"/>
<dbReference type="EMBL" id="JWZX01000480">
    <property type="protein sequence ID" value="KOO52848.1"/>
    <property type="molecule type" value="Genomic_DNA"/>
</dbReference>
<gene>
    <name evidence="2" type="ORF">Ctob_011896</name>
</gene>
<feature type="region of interest" description="Disordered" evidence="1">
    <location>
        <begin position="203"/>
        <end position="222"/>
    </location>
</feature>
<feature type="region of interest" description="Disordered" evidence="1">
    <location>
        <begin position="355"/>
        <end position="386"/>
    </location>
</feature>
<protein>
    <submittedName>
        <fullName evidence="2">Uncharacterized protein</fullName>
    </submittedName>
</protein>
<dbReference type="AlphaFoldDB" id="A0A0M0LQ34"/>
<accession>A0A0M0LQ34</accession>
<dbReference type="Proteomes" id="UP000037460">
    <property type="component" value="Unassembled WGS sequence"/>
</dbReference>